<dbReference type="PANTHER" id="PTHR16301">
    <property type="entry name" value="IMPACT-RELATED"/>
    <property type="match status" value="1"/>
</dbReference>
<dbReference type="InterPro" id="IPR023582">
    <property type="entry name" value="Impact"/>
</dbReference>
<dbReference type="GO" id="GO:0140469">
    <property type="term" value="P:GCN2-mediated signaling"/>
    <property type="evidence" value="ECO:0007669"/>
    <property type="project" value="TreeGrafter"/>
</dbReference>
<dbReference type="InterPro" id="IPR001498">
    <property type="entry name" value="Impact_N"/>
</dbReference>
<feature type="compositionally biased region" description="Polar residues" evidence="2">
    <location>
        <begin position="89"/>
        <end position="100"/>
    </location>
</feature>
<evidence type="ECO:0000313" key="5">
    <source>
        <dbReference type="Proteomes" id="UP000756346"/>
    </source>
</evidence>
<accession>A0A9P9BKA8</accession>
<dbReference type="Pfam" id="PF01205">
    <property type="entry name" value="Impact_N"/>
    <property type="match status" value="1"/>
</dbReference>
<dbReference type="InterPro" id="IPR036956">
    <property type="entry name" value="Impact_N_sf"/>
</dbReference>
<dbReference type="InterPro" id="IPR020568">
    <property type="entry name" value="Ribosomal_Su5_D2-typ_SF"/>
</dbReference>
<feature type="region of interest" description="Disordered" evidence="2">
    <location>
        <begin position="308"/>
        <end position="344"/>
    </location>
</feature>
<evidence type="ECO:0000256" key="1">
    <source>
        <dbReference type="ARBA" id="ARBA00007665"/>
    </source>
</evidence>
<gene>
    <name evidence="4" type="ORF">B0I36DRAFT_333588</name>
</gene>
<evidence type="ECO:0000256" key="2">
    <source>
        <dbReference type="SAM" id="MobiDB-lite"/>
    </source>
</evidence>
<dbReference type="Gene3D" id="3.30.230.30">
    <property type="entry name" value="Impact, N-terminal domain"/>
    <property type="match status" value="1"/>
</dbReference>
<evidence type="ECO:0000313" key="4">
    <source>
        <dbReference type="EMBL" id="KAH7020996.1"/>
    </source>
</evidence>
<sequence length="419" mass="45712">MPEQPPSSRLSLAQAVVSANSRSKAVSIGLEKGLSADEEGWGHGQPRVRVLGREVTVLKRGGYTWKGEEDVVKREGDEHPSASAASSATISGHTQDSATAATPERQEEATWSASQPITLKESTFIVRAIPLTKPAERGAKMQALFARYPALKDASHNAWAYRVNTPTNLFGATTIREDSFDDGESGCGNFLIKNMREMETVDMLVVMTRWYGGIMLGPDRWRIMRDCLKDAVAGRLRITGRAAQQQLGGEALWGLDLEAMKSNSTAAASGARSYEAGVVGMPIHRPEAAMAYLLKSFATRMEAVDENDELAAQDGSKGEDGTETTPRKGSVSKAKTTPKRRTTKALDLEKQENVGRLLGALRLLFDSWADHLSMAELDRRAWNWYVSVRPEVESGPSGWGAKGPLKLQDILNLRRQAGN</sequence>
<dbReference type="GeneID" id="70184789"/>
<organism evidence="4 5">
    <name type="scientific">Microdochium trichocladiopsis</name>
    <dbReference type="NCBI Taxonomy" id="1682393"/>
    <lineage>
        <taxon>Eukaryota</taxon>
        <taxon>Fungi</taxon>
        <taxon>Dikarya</taxon>
        <taxon>Ascomycota</taxon>
        <taxon>Pezizomycotina</taxon>
        <taxon>Sordariomycetes</taxon>
        <taxon>Xylariomycetidae</taxon>
        <taxon>Xylariales</taxon>
        <taxon>Microdochiaceae</taxon>
        <taxon>Microdochium</taxon>
    </lineage>
</organism>
<proteinExistence type="inferred from homology"/>
<dbReference type="SUPFAM" id="SSF54211">
    <property type="entry name" value="Ribosomal protein S5 domain 2-like"/>
    <property type="match status" value="1"/>
</dbReference>
<feature type="region of interest" description="Disordered" evidence="2">
    <location>
        <begin position="70"/>
        <end position="113"/>
    </location>
</feature>
<feature type="domain" description="Impact N-terminal" evidence="3">
    <location>
        <begin position="120"/>
        <end position="232"/>
    </location>
</feature>
<keyword evidence="5" id="KW-1185">Reference proteome</keyword>
<evidence type="ECO:0000259" key="3">
    <source>
        <dbReference type="Pfam" id="PF01205"/>
    </source>
</evidence>
<dbReference type="AlphaFoldDB" id="A0A9P9BKA8"/>
<dbReference type="OrthoDB" id="514070at2759"/>
<dbReference type="PANTHER" id="PTHR16301:SF4">
    <property type="entry name" value="IMPACT N-TERMINAL DOMAIN-CONTAINING PROTEIN"/>
    <property type="match status" value="1"/>
</dbReference>
<dbReference type="EMBL" id="JAGTJQ010000010">
    <property type="protein sequence ID" value="KAH7020996.1"/>
    <property type="molecule type" value="Genomic_DNA"/>
</dbReference>
<dbReference type="RefSeq" id="XP_046007197.1">
    <property type="nucleotide sequence ID" value="XM_046155243.1"/>
</dbReference>
<comment type="similarity">
    <text evidence="1">Belongs to the IMPACT family.</text>
</comment>
<comment type="caution">
    <text evidence="4">The sequence shown here is derived from an EMBL/GenBank/DDBJ whole genome shotgun (WGS) entry which is preliminary data.</text>
</comment>
<reference evidence="4" key="1">
    <citation type="journal article" date="2021" name="Nat. Commun.">
        <title>Genetic determinants of endophytism in the Arabidopsis root mycobiome.</title>
        <authorList>
            <person name="Mesny F."/>
            <person name="Miyauchi S."/>
            <person name="Thiergart T."/>
            <person name="Pickel B."/>
            <person name="Atanasova L."/>
            <person name="Karlsson M."/>
            <person name="Huettel B."/>
            <person name="Barry K.W."/>
            <person name="Haridas S."/>
            <person name="Chen C."/>
            <person name="Bauer D."/>
            <person name="Andreopoulos W."/>
            <person name="Pangilinan J."/>
            <person name="LaButti K."/>
            <person name="Riley R."/>
            <person name="Lipzen A."/>
            <person name="Clum A."/>
            <person name="Drula E."/>
            <person name="Henrissat B."/>
            <person name="Kohler A."/>
            <person name="Grigoriev I.V."/>
            <person name="Martin F.M."/>
            <person name="Hacquard S."/>
        </authorList>
    </citation>
    <scope>NUCLEOTIDE SEQUENCE</scope>
    <source>
        <strain evidence="4">MPI-CAGE-CH-0230</strain>
    </source>
</reference>
<dbReference type="GO" id="GO:0006446">
    <property type="term" value="P:regulation of translational initiation"/>
    <property type="evidence" value="ECO:0007669"/>
    <property type="project" value="TreeGrafter"/>
</dbReference>
<dbReference type="Proteomes" id="UP000756346">
    <property type="component" value="Unassembled WGS sequence"/>
</dbReference>
<name>A0A9P9BKA8_9PEZI</name>
<dbReference type="GO" id="GO:0005737">
    <property type="term" value="C:cytoplasm"/>
    <property type="evidence" value="ECO:0007669"/>
    <property type="project" value="TreeGrafter"/>
</dbReference>
<feature type="compositionally biased region" description="Basic and acidic residues" evidence="2">
    <location>
        <begin position="70"/>
        <end position="80"/>
    </location>
</feature>
<protein>
    <recommendedName>
        <fullName evidence="3">Impact N-terminal domain-containing protein</fullName>
    </recommendedName>
</protein>